<proteinExistence type="predicted"/>
<dbReference type="InParanoid" id="A0A2J6SJQ0"/>
<dbReference type="AlphaFoldDB" id="A0A2J6SJQ0"/>
<reference evidence="7 8" key="1">
    <citation type="submission" date="2016-04" db="EMBL/GenBank/DDBJ databases">
        <title>A degradative enzymes factory behind the ericoid mycorrhizal symbiosis.</title>
        <authorList>
            <consortium name="DOE Joint Genome Institute"/>
            <person name="Martino E."/>
            <person name="Morin E."/>
            <person name="Grelet G."/>
            <person name="Kuo A."/>
            <person name="Kohler A."/>
            <person name="Daghino S."/>
            <person name="Barry K."/>
            <person name="Choi C."/>
            <person name="Cichocki N."/>
            <person name="Clum A."/>
            <person name="Copeland A."/>
            <person name="Hainaut M."/>
            <person name="Haridas S."/>
            <person name="Labutti K."/>
            <person name="Lindquist E."/>
            <person name="Lipzen A."/>
            <person name="Khouja H.-R."/>
            <person name="Murat C."/>
            <person name="Ohm R."/>
            <person name="Olson A."/>
            <person name="Spatafora J."/>
            <person name="Veneault-Fourrey C."/>
            <person name="Henrissat B."/>
            <person name="Grigoriev I."/>
            <person name="Martin F."/>
            <person name="Perotto S."/>
        </authorList>
    </citation>
    <scope>NUCLEOTIDE SEQUENCE [LARGE SCALE GENOMIC DNA]</scope>
    <source>
        <strain evidence="7 8">E</strain>
    </source>
</reference>
<evidence type="ECO:0000256" key="1">
    <source>
        <dbReference type="ARBA" id="ARBA00004173"/>
    </source>
</evidence>
<evidence type="ECO:0000256" key="4">
    <source>
        <dbReference type="ARBA" id="ARBA00022824"/>
    </source>
</evidence>
<evidence type="ECO:0000313" key="7">
    <source>
        <dbReference type="EMBL" id="PMD50987.1"/>
    </source>
</evidence>
<keyword evidence="6" id="KW-0472">Membrane</keyword>
<dbReference type="InterPro" id="IPR052374">
    <property type="entry name" value="SERAC1"/>
</dbReference>
<name>A0A2J6SJQ0_9HELO</name>
<dbReference type="PANTHER" id="PTHR48182">
    <property type="entry name" value="PROTEIN SERAC1"/>
    <property type="match status" value="1"/>
</dbReference>
<dbReference type="InterPro" id="IPR029058">
    <property type="entry name" value="AB_hydrolase_fold"/>
</dbReference>
<dbReference type="PANTHER" id="PTHR48182:SF2">
    <property type="entry name" value="PROTEIN SERAC1"/>
    <property type="match status" value="1"/>
</dbReference>
<evidence type="ECO:0000256" key="2">
    <source>
        <dbReference type="ARBA" id="ARBA00004240"/>
    </source>
</evidence>
<comment type="subcellular location">
    <subcellularLocation>
        <location evidence="2">Endoplasmic reticulum</location>
    </subcellularLocation>
    <subcellularLocation>
        <location evidence="3">Membrane</location>
    </subcellularLocation>
    <subcellularLocation>
        <location evidence="1">Mitochondrion</location>
    </subcellularLocation>
</comment>
<keyword evidence="5" id="KW-0496">Mitochondrion</keyword>
<accession>A0A2J6SJQ0</accession>
<dbReference type="RefSeq" id="XP_024727891.1">
    <property type="nucleotide sequence ID" value="XM_024886089.1"/>
</dbReference>
<dbReference type="GO" id="GO:0005783">
    <property type="term" value="C:endoplasmic reticulum"/>
    <property type="evidence" value="ECO:0007669"/>
    <property type="project" value="UniProtKB-SubCell"/>
</dbReference>
<dbReference type="GO" id="GO:0005739">
    <property type="term" value="C:mitochondrion"/>
    <property type="evidence" value="ECO:0007669"/>
    <property type="project" value="UniProtKB-SubCell"/>
</dbReference>
<organism evidence="7 8">
    <name type="scientific">Hyaloscypha bicolor E</name>
    <dbReference type="NCBI Taxonomy" id="1095630"/>
    <lineage>
        <taxon>Eukaryota</taxon>
        <taxon>Fungi</taxon>
        <taxon>Dikarya</taxon>
        <taxon>Ascomycota</taxon>
        <taxon>Pezizomycotina</taxon>
        <taxon>Leotiomycetes</taxon>
        <taxon>Helotiales</taxon>
        <taxon>Hyaloscyphaceae</taxon>
        <taxon>Hyaloscypha</taxon>
        <taxon>Hyaloscypha bicolor</taxon>
    </lineage>
</organism>
<keyword evidence="4" id="KW-0256">Endoplasmic reticulum</keyword>
<dbReference type="GO" id="GO:0016020">
    <property type="term" value="C:membrane"/>
    <property type="evidence" value="ECO:0007669"/>
    <property type="project" value="UniProtKB-SubCell"/>
</dbReference>
<dbReference type="OrthoDB" id="5086500at2759"/>
<evidence type="ECO:0008006" key="9">
    <source>
        <dbReference type="Google" id="ProtNLM"/>
    </source>
</evidence>
<evidence type="ECO:0000313" key="8">
    <source>
        <dbReference type="Proteomes" id="UP000235371"/>
    </source>
</evidence>
<dbReference type="GeneID" id="36594166"/>
<dbReference type="Proteomes" id="UP000235371">
    <property type="component" value="Unassembled WGS sequence"/>
</dbReference>
<protein>
    <recommendedName>
        <fullName evidence="9">DUF676 domain-containing protein</fullName>
    </recommendedName>
</protein>
<evidence type="ECO:0000256" key="6">
    <source>
        <dbReference type="ARBA" id="ARBA00023136"/>
    </source>
</evidence>
<evidence type="ECO:0000256" key="5">
    <source>
        <dbReference type="ARBA" id="ARBA00023128"/>
    </source>
</evidence>
<sequence length="286" mass="32134">MPLRQLWPDPKSSAGEFAKVDIIAVHGLNPRSKKDADHAWDTWRTPPRPDGRLWLRDDLPEYIPDSRIFLYEYNAAAVYGNDQDTFVGKANELLEAIRIKRDNIEARPILLLGHSMGGLLIKQALINAHNNRKYTPIKDATTGLAFFATPHKGGDWKMVSLGSIAAKIATAAGFQKGDNVLETLDRGSIFSDILQEHWRHQLLEYDIISFWGALDNVVPVDSARLGLPGNRENIVKLNADHGGVCRFGESQTDRDNFELVSFNIREIYKNALKNCELNATLSTMNR</sequence>
<dbReference type="Gene3D" id="3.40.50.1820">
    <property type="entry name" value="alpha/beta hydrolase"/>
    <property type="match status" value="1"/>
</dbReference>
<evidence type="ECO:0000256" key="3">
    <source>
        <dbReference type="ARBA" id="ARBA00004370"/>
    </source>
</evidence>
<dbReference type="EMBL" id="KZ613912">
    <property type="protein sequence ID" value="PMD50987.1"/>
    <property type="molecule type" value="Genomic_DNA"/>
</dbReference>
<gene>
    <name evidence="7" type="ORF">K444DRAFT_656527</name>
</gene>
<dbReference type="SUPFAM" id="SSF53474">
    <property type="entry name" value="alpha/beta-Hydrolases"/>
    <property type="match status" value="1"/>
</dbReference>
<keyword evidence="8" id="KW-1185">Reference proteome</keyword>